<keyword evidence="7" id="KW-0998">Cell outer membrane</keyword>
<dbReference type="PANTHER" id="PTHR35093">
    <property type="entry name" value="OUTER MEMBRANE PROTEIN NMB0088-RELATED"/>
    <property type="match status" value="1"/>
</dbReference>
<proteinExistence type="inferred from homology"/>
<evidence type="ECO:0000256" key="7">
    <source>
        <dbReference type="ARBA" id="ARBA00023237"/>
    </source>
</evidence>
<evidence type="ECO:0000256" key="5">
    <source>
        <dbReference type="ARBA" id="ARBA00022729"/>
    </source>
</evidence>
<comment type="similarity">
    <text evidence="2">Belongs to the OmpP1/FadL family.</text>
</comment>
<dbReference type="GO" id="GO:0009279">
    <property type="term" value="C:cell outer membrane"/>
    <property type="evidence" value="ECO:0007669"/>
    <property type="project" value="UniProtKB-SubCell"/>
</dbReference>
<dbReference type="Gene3D" id="2.40.160.60">
    <property type="entry name" value="Outer membrane protein transport protein (OMPP1/FadL/TodX)"/>
    <property type="match status" value="1"/>
</dbReference>
<dbReference type="SUPFAM" id="SSF56935">
    <property type="entry name" value="Porins"/>
    <property type="match status" value="1"/>
</dbReference>
<dbReference type="PANTHER" id="PTHR35093:SF8">
    <property type="entry name" value="OUTER MEMBRANE PROTEIN NMB0088-RELATED"/>
    <property type="match status" value="1"/>
</dbReference>
<name>A0A538T8A6_UNCEI</name>
<evidence type="ECO:0000256" key="2">
    <source>
        <dbReference type="ARBA" id="ARBA00008163"/>
    </source>
</evidence>
<dbReference type="Proteomes" id="UP000317716">
    <property type="component" value="Unassembled WGS sequence"/>
</dbReference>
<organism evidence="8 9">
    <name type="scientific">Eiseniibacteriota bacterium</name>
    <dbReference type="NCBI Taxonomy" id="2212470"/>
    <lineage>
        <taxon>Bacteria</taxon>
        <taxon>Candidatus Eiseniibacteriota</taxon>
    </lineage>
</organism>
<evidence type="ECO:0000256" key="6">
    <source>
        <dbReference type="ARBA" id="ARBA00023136"/>
    </source>
</evidence>
<dbReference type="Pfam" id="PF03349">
    <property type="entry name" value="Toluene_X"/>
    <property type="match status" value="1"/>
</dbReference>
<evidence type="ECO:0008006" key="10">
    <source>
        <dbReference type="Google" id="ProtNLM"/>
    </source>
</evidence>
<dbReference type="EMBL" id="VBOS01000035">
    <property type="protein sequence ID" value="TMQ59859.1"/>
    <property type="molecule type" value="Genomic_DNA"/>
</dbReference>
<comment type="caution">
    <text evidence="8">The sequence shown here is derived from an EMBL/GenBank/DDBJ whole genome shotgun (WGS) entry which is preliminary data.</text>
</comment>
<gene>
    <name evidence="8" type="ORF">E6K72_01285</name>
</gene>
<keyword evidence="3" id="KW-1134">Transmembrane beta strand</keyword>
<reference evidence="8 9" key="1">
    <citation type="journal article" date="2019" name="Nat. Microbiol.">
        <title>Mediterranean grassland soil C-N compound turnover is dependent on rainfall and depth, and is mediated by genomically divergent microorganisms.</title>
        <authorList>
            <person name="Diamond S."/>
            <person name="Andeer P.F."/>
            <person name="Li Z."/>
            <person name="Crits-Christoph A."/>
            <person name="Burstein D."/>
            <person name="Anantharaman K."/>
            <person name="Lane K.R."/>
            <person name="Thomas B.C."/>
            <person name="Pan C."/>
            <person name="Northen T.R."/>
            <person name="Banfield J.F."/>
        </authorList>
    </citation>
    <scope>NUCLEOTIDE SEQUENCE [LARGE SCALE GENOMIC DNA]</scope>
    <source>
        <strain evidence="8">WS_2</strain>
    </source>
</reference>
<keyword evidence="6" id="KW-0472">Membrane</keyword>
<keyword evidence="5" id="KW-0732">Signal</keyword>
<dbReference type="InterPro" id="IPR005017">
    <property type="entry name" value="OMPP1/FadL/TodX"/>
</dbReference>
<accession>A0A538T8A6</accession>
<comment type="subcellular location">
    <subcellularLocation>
        <location evidence="1">Cell outer membrane</location>
        <topology evidence="1">Multi-pass membrane protein</topology>
    </subcellularLocation>
</comment>
<protein>
    <recommendedName>
        <fullName evidence="10">Transporter</fullName>
    </recommendedName>
</protein>
<dbReference type="GO" id="GO:0015483">
    <property type="term" value="F:long-chain fatty acid transporting porin activity"/>
    <property type="evidence" value="ECO:0007669"/>
    <property type="project" value="TreeGrafter"/>
</dbReference>
<evidence type="ECO:0000256" key="4">
    <source>
        <dbReference type="ARBA" id="ARBA00022692"/>
    </source>
</evidence>
<keyword evidence="4" id="KW-0812">Transmembrane</keyword>
<evidence type="ECO:0000256" key="3">
    <source>
        <dbReference type="ARBA" id="ARBA00022452"/>
    </source>
</evidence>
<evidence type="ECO:0000313" key="9">
    <source>
        <dbReference type="Proteomes" id="UP000317716"/>
    </source>
</evidence>
<evidence type="ECO:0000313" key="8">
    <source>
        <dbReference type="EMBL" id="TMQ59859.1"/>
    </source>
</evidence>
<evidence type="ECO:0000256" key="1">
    <source>
        <dbReference type="ARBA" id="ARBA00004571"/>
    </source>
</evidence>
<sequence length="430" mass="47021">MTLRRSTWGFALICVAALPAAGWGAGYGIYEQGAAVLGMAGAGTASVSDASALFYNPAALTRIAGMQQFYVGGTLLSLTTSFAGVQPYPGYGITEEMKRQFFPLPAFYYARRVGERWAAGLGVNAPFGLGVEWKNPDQFTGRYIVTKADLQAVNLSLSGAYQINPVLSVALGGDALFSKVKIRRRIQKTFPPGGQVVDVAEAVLESQVEPGYGWNVAVSATPNERWSLGAFYRSTVIIEPDGEADFTQISTGDPQFDAGVAAGLPPDQGLSTVLRFPAIWSFGAAWRPERWKVEGDLVLTEWSLFRDLPIRFNQTPQNDETVVEDYHDALAIRLGAEHRLEAFTYRFGYYFEQEAAPSKSVSPILPDAARHGVTLGLGVGFGPDRRWVLDLYDLALFLERRDTASVNSDNFNGEYKTFTNALGFNVGYHW</sequence>
<dbReference type="AlphaFoldDB" id="A0A538T8A6"/>